<gene>
    <name evidence="6" type="ORF">D3795_09005</name>
</gene>
<dbReference type="Gene3D" id="1.10.1740.10">
    <property type="match status" value="1"/>
</dbReference>
<dbReference type="GO" id="GO:0003677">
    <property type="term" value="F:DNA binding"/>
    <property type="evidence" value="ECO:0007669"/>
    <property type="project" value="UniProtKB-KW"/>
</dbReference>
<keyword evidence="3" id="KW-0238">DNA-binding</keyword>
<evidence type="ECO:0000256" key="1">
    <source>
        <dbReference type="ARBA" id="ARBA00023015"/>
    </source>
</evidence>
<evidence type="ECO:0000256" key="4">
    <source>
        <dbReference type="ARBA" id="ARBA00023163"/>
    </source>
</evidence>
<evidence type="ECO:0000256" key="3">
    <source>
        <dbReference type="ARBA" id="ARBA00023125"/>
    </source>
</evidence>
<evidence type="ECO:0000259" key="5">
    <source>
        <dbReference type="PROSITE" id="PS00716"/>
    </source>
</evidence>
<dbReference type="SUPFAM" id="SSF88946">
    <property type="entry name" value="Sigma2 domain of RNA polymerase sigma factors"/>
    <property type="match status" value="1"/>
</dbReference>
<dbReference type="NCBIfam" id="TIGR02937">
    <property type="entry name" value="sigma70-ECF"/>
    <property type="match status" value="1"/>
</dbReference>
<dbReference type="GO" id="GO:0006352">
    <property type="term" value="P:DNA-templated transcription initiation"/>
    <property type="evidence" value="ECO:0007669"/>
    <property type="project" value="InterPro"/>
</dbReference>
<dbReference type="InterPro" id="IPR007624">
    <property type="entry name" value="RNA_pol_sigma70_r3"/>
</dbReference>
<dbReference type="NCBIfam" id="TIGR02479">
    <property type="entry name" value="FliA_WhiG"/>
    <property type="match status" value="1"/>
</dbReference>
<dbReference type="Pfam" id="PF04539">
    <property type="entry name" value="Sigma70_r3"/>
    <property type="match status" value="1"/>
</dbReference>
<dbReference type="Pfam" id="PF04545">
    <property type="entry name" value="Sigma70_r4"/>
    <property type="match status" value="1"/>
</dbReference>
<dbReference type="InterPro" id="IPR012845">
    <property type="entry name" value="RNA_pol_sigma_FliA_WhiG"/>
</dbReference>
<dbReference type="InterPro" id="IPR013325">
    <property type="entry name" value="RNA_pol_sigma_r2"/>
</dbReference>
<dbReference type="PANTHER" id="PTHR30385:SF7">
    <property type="entry name" value="RNA POLYMERASE SIGMA FACTOR FLIA"/>
    <property type="match status" value="1"/>
</dbReference>
<keyword evidence="7" id="KW-1185">Reference proteome</keyword>
<dbReference type="InterPro" id="IPR014284">
    <property type="entry name" value="RNA_pol_sigma-70_dom"/>
</dbReference>
<dbReference type="InterPro" id="IPR000943">
    <property type="entry name" value="RNA_pol_sigma70"/>
</dbReference>
<dbReference type="GO" id="GO:0003899">
    <property type="term" value="F:DNA-directed RNA polymerase activity"/>
    <property type="evidence" value="ECO:0007669"/>
    <property type="project" value="InterPro"/>
</dbReference>
<dbReference type="CDD" id="cd06171">
    <property type="entry name" value="Sigma70_r4"/>
    <property type="match status" value="1"/>
</dbReference>
<dbReference type="NCBIfam" id="NF005413">
    <property type="entry name" value="PRK06986.1"/>
    <property type="match status" value="1"/>
</dbReference>
<dbReference type="Proteomes" id="UP000427820">
    <property type="component" value="Chromosome"/>
</dbReference>
<dbReference type="InterPro" id="IPR013324">
    <property type="entry name" value="RNA_pol_sigma_r3/r4-like"/>
</dbReference>
<dbReference type="Gene3D" id="1.20.140.160">
    <property type="match status" value="1"/>
</dbReference>
<dbReference type="PRINTS" id="PR00046">
    <property type="entry name" value="SIGMA70FCT"/>
</dbReference>
<dbReference type="PIRSF" id="PIRSF000770">
    <property type="entry name" value="RNA_pol_sigma-SigE/K"/>
    <property type="match status" value="1"/>
</dbReference>
<name>A0AA92IMN5_9GAMM</name>
<dbReference type="KEGG" id="panm:D3795_09005"/>
<dbReference type="InterPro" id="IPR007627">
    <property type="entry name" value="RNA_pol_sigma70_r2"/>
</dbReference>
<dbReference type="EMBL" id="CP032551">
    <property type="protein sequence ID" value="QGT96284.1"/>
    <property type="molecule type" value="Genomic_DNA"/>
</dbReference>
<protein>
    <submittedName>
        <fullName evidence="6">RNA polymerase sigma factor FliA</fullName>
    </submittedName>
</protein>
<organism evidence="6 7">
    <name type="scientific">Pseudidiomarina andamanensis</name>
    <dbReference type="NCBI Taxonomy" id="1940690"/>
    <lineage>
        <taxon>Bacteria</taxon>
        <taxon>Pseudomonadati</taxon>
        <taxon>Pseudomonadota</taxon>
        <taxon>Gammaproteobacteria</taxon>
        <taxon>Alteromonadales</taxon>
        <taxon>Idiomarinaceae</taxon>
        <taxon>Pseudidiomarina</taxon>
    </lineage>
</organism>
<proteinExistence type="predicted"/>
<keyword evidence="4" id="KW-0804">Transcription</keyword>
<sequence>MKIMYTAEGKFNKHSIIEQYYPLVRRQAFSLKVKLPAGVDVDDLIQAGVEGLLSCVDRFDPDSGVAFSTYAHQRIRGAMIDELRSRDWLPRSVRRNGRELEQTIRKLEQRLGRPPEEREISAELNMDLNEYHQLLLDTNNGLVLSYDEVVFETPGNETNDDEDTEPETQIGNAQLKQLLVEAIDMLPEREKLVMTLYYQEELNLKEIGAVLDVTESRVSQLHSQAIKRIRARVATD</sequence>
<evidence type="ECO:0000313" key="6">
    <source>
        <dbReference type="EMBL" id="QGT96284.1"/>
    </source>
</evidence>
<dbReference type="InterPro" id="IPR007630">
    <property type="entry name" value="RNA_pol_sigma70_r4"/>
</dbReference>
<feature type="domain" description="RNA polymerase sigma-70" evidence="5">
    <location>
        <begin position="203"/>
        <end position="229"/>
    </location>
</feature>
<reference evidence="6 7" key="1">
    <citation type="submission" date="2018-09" db="EMBL/GenBank/DDBJ databases">
        <title>Whole genome sequencing of Idiomarina andamanensis W-5T (LMG 29773T= JCM 31645T).</title>
        <authorList>
            <person name="Das S.K."/>
        </authorList>
    </citation>
    <scope>NUCLEOTIDE SEQUENCE [LARGE SCALE GENOMIC DNA]</scope>
    <source>
        <strain evidence="6 7">W-5T</strain>
    </source>
</reference>
<evidence type="ECO:0000313" key="7">
    <source>
        <dbReference type="Proteomes" id="UP000427820"/>
    </source>
</evidence>
<keyword evidence="1" id="KW-0805">Transcription regulation</keyword>
<dbReference type="Pfam" id="PF04542">
    <property type="entry name" value="Sigma70_r2"/>
    <property type="match status" value="1"/>
</dbReference>
<evidence type="ECO:0000256" key="2">
    <source>
        <dbReference type="ARBA" id="ARBA00023082"/>
    </source>
</evidence>
<dbReference type="AlphaFoldDB" id="A0AA92IMN5"/>
<dbReference type="PANTHER" id="PTHR30385">
    <property type="entry name" value="SIGMA FACTOR F FLAGELLAR"/>
    <property type="match status" value="1"/>
</dbReference>
<dbReference type="PROSITE" id="PS00716">
    <property type="entry name" value="SIGMA70_2"/>
    <property type="match status" value="1"/>
</dbReference>
<keyword evidence="2" id="KW-0731">Sigma factor</keyword>
<dbReference type="GO" id="GO:0016987">
    <property type="term" value="F:sigma factor activity"/>
    <property type="evidence" value="ECO:0007669"/>
    <property type="project" value="UniProtKB-KW"/>
</dbReference>
<accession>A0AA92IMN5</accession>
<dbReference type="SUPFAM" id="SSF88659">
    <property type="entry name" value="Sigma3 and sigma4 domains of RNA polymerase sigma factors"/>
    <property type="match status" value="2"/>
</dbReference>